<name>A0A0L0DEF1_THETB</name>
<evidence type="ECO:0000313" key="2">
    <source>
        <dbReference type="Proteomes" id="UP000054408"/>
    </source>
</evidence>
<dbReference type="Proteomes" id="UP000054408">
    <property type="component" value="Unassembled WGS sequence"/>
</dbReference>
<evidence type="ECO:0000313" key="1">
    <source>
        <dbReference type="EMBL" id="KNC50570.1"/>
    </source>
</evidence>
<accession>A0A0L0DEF1</accession>
<dbReference type="GeneID" id="25560522"/>
<dbReference type="RefSeq" id="XP_013762460.1">
    <property type="nucleotide sequence ID" value="XM_013907006.1"/>
</dbReference>
<dbReference type="eggNOG" id="ENOG502RMSV">
    <property type="taxonomic scope" value="Eukaryota"/>
</dbReference>
<reference evidence="1 2" key="1">
    <citation type="submission" date="2010-05" db="EMBL/GenBank/DDBJ databases">
        <title>The Genome Sequence of Thecamonas trahens ATCC 50062.</title>
        <authorList>
            <consortium name="The Broad Institute Genome Sequencing Platform"/>
            <person name="Russ C."/>
            <person name="Cuomo C."/>
            <person name="Shea T."/>
            <person name="Young S.K."/>
            <person name="Zeng Q."/>
            <person name="Koehrsen M."/>
            <person name="Haas B."/>
            <person name="Borodovsky M."/>
            <person name="Guigo R."/>
            <person name="Alvarado L."/>
            <person name="Berlin A."/>
            <person name="Bochicchio J."/>
            <person name="Borenstein D."/>
            <person name="Chapman S."/>
            <person name="Chen Z."/>
            <person name="Freedman E."/>
            <person name="Gellesch M."/>
            <person name="Goldberg J."/>
            <person name="Griggs A."/>
            <person name="Gujja S."/>
            <person name="Heilman E."/>
            <person name="Heiman D."/>
            <person name="Hepburn T."/>
            <person name="Howarth C."/>
            <person name="Jen D."/>
            <person name="Larson L."/>
            <person name="Mehta T."/>
            <person name="Park D."/>
            <person name="Pearson M."/>
            <person name="Roberts A."/>
            <person name="Saif S."/>
            <person name="Shenoy N."/>
            <person name="Sisk P."/>
            <person name="Stolte C."/>
            <person name="Sykes S."/>
            <person name="Thomson T."/>
            <person name="Walk T."/>
            <person name="White J."/>
            <person name="Yandava C."/>
            <person name="Burger G."/>
            <person name="Gray M.W."/>
            <person name="Holland P.W.H."/>
            <person name="King N."/>
            <person name="Lang F.B.F."/>
            <person name="Roger A.J."/>
            <person name="Ruiz-Trillo I."/>
            <person name="Lander E."/>
            <person name="Nusbaum C."/>
        </authorList>
    </citation>
    <scope>NUCLEOTIDE SEQUENCE [LARGE SCALE GENOMIC DNA]</scope>
    <source>
        <strain evidence="1 2">ATCC 50062</strain>
    </source>
</reference>
<dbReference type="AlphaFoldDB" id="A0A0L0DEF1"/>
<keyword evidence="2" id="KW-1185">Reference proteome</keyword>
<dbReference type="InterPro" id="IPR011992">
    <property type="entry name" value="EF-hand-dom_pair"/>
</dbReference>
<dbReference type="Gene3D" id="1.10.238.10">
    <property type="entry name" value="EF-hand"/>
    <property type="match status" value="1"/>
</dbReference>
<dbReference type="SUPFAM" id="SSF47473">
    <property type="entry name" value="EF-hand"/>
    <property type="match status" value="1"/>
</dbReference>
<dbReference type="OrthoDB" id="252964at2759"/>
<proteinExistence type="predicted"/>
<sequence>MADAEENDYGMIEYANTQFVDKAVKVITSMYEAPAGSVGISDAPVDVLVGRGMHREDFDRLLEDCFFSVDPHNSGMMSRSELRRALAGCAVGFTRKEVNMLMHAADENAEGMVTYAVFLPKAFDIVRYYVNTTLGTPGATMSSPEWRDALLDTFQSNDPDASGFMHRILARNLLMRSGLGLTHFCIYELLSAVDEDDAGFISYADLASVAGPMLAAQLNDMASAVQYAKYVRKHAVVDLGEVDIKTFLKISFGSSREMSRAEVAALLRANDDIVFAPHEVNALLSTVSEDEAGVAVNDSLLALGYDIIKYLAFRKTFAASGGDLAAVPARDSAADIIVSSAVAASAAAAAGTSGGEVGDDPDRALSLM</sequence>
<organism evidence="1 2">
    <name type="scientific">Thecamonas trahens ATCC 50062</name>
    <dbReference type="NCBI Taxonomy" id="461836"/>
    <lineage>
        <taxon>Eukaryota</taxon>
        <taxon>Apusozoa</taxon>
        <taxon>Apusomonadida</taxon>
        <taxon>Apusomonadidae</taxon>
        <taxon>Thecamonas</taxon>
    </lineage>
</organism>
<dbReference type="EMBL" id="GL349435">
    <property type="protein sequence ID" value="KNC50570.1"/>
    <property type="molecule type" value="Genomic_DNA"/>
</dbReference>
<protein>
    <recommendedName>
        <fullName evidence="3">Calmodulin</fullName>
    </recommendedName>
</protein>
<gene>
    <name evidence="1" type="ORF">AMSG_00731</name>
</gene>
<dbReference type="STRING" id="461836.A0A0L0DEF1"/>
<evidence type="ECO:0008006" key="3">
    <source>
        <dbReference type="Google" id="ProtNLM"/>
    </source>
</evidence>